<proteinExistence type="inferred from homology"/>
<dbReference type="Proteomes" id="UP000076871">
    <property type="component" value="Unassembled WGS sequence"/>
</dbReference>
<protein>
    <submittedName>
        <fullName evidence="5">Glutathione S-transferase C-terminal-like protein</fullName>
    </submittedName>
</protein>
<evidence type="ECO:0000259" key="4">
    <source>
        <dbReference type="PROSITE" id="PS50405"/>
    </source>
</evidence>
<dbReference type="Pfam" id="PF02798">
    <property type="entry name" value="GST_N"/>
    <property type="match status" value="1"/>
</dbReference>
<dbReference type="SFLD" id="SFLDG00358">
    <property type="entry name" value="Main_(cytGST)"/>
    <property type="match status" value="1"/>
</dbReference>
<reference evidence="5 6" key="1">
    <citation type="journal article" date="2016" name="Mol. Biol. Evol.">
        <title>Comparative Genomics of Early-Diverging Mushroom-Forming Fungi Provides Insights into the Origins of Lignocellulose Decay Capabilities.</title>
        <authorList>
            <person name="Nagy L.G."/>
            <person name="Riley R."/>
            <person name="Tritt A."/>
            <person name="Adam C."/>
            <person name="Daum C."/>
            <person name="Floudas D."/>
            <person name="Sun H."/>
            <person name="Yadav J.S."/>
            <person name="Pangilinan J."/>
            <person name="Larsson K.H."/>
            <person name="Matsuura K."/>
            <person name="Barry K."/>
            <person name="Labutti K."/>
            <person name="Kuo R."/>
            <person name="Ohm R.A."/>
            <person name="Bhattacharya S.S."/>
            <person name="Shirouzu T."/>
            <person name="Yoshinaga Y."/>
            <person name="Martin F.M."/>
            <person name="Grigoriev I.V."/>
            <person name="Hibbett D.S."/>
        </authorList>
    </citation>
    <scope>NUCLEOTIDE SEQUENCE [LARGE SCALE GENOMIC DNA]</scope>
    <source>
        <strain evidence="5 6">93-53</strain>
    </source>
</reference>
<evidence type="ECO:0000313" key="5">
    <source>
        <dbReference type="EMBL" id="KZT01922.1"/>
    </source>
</evidence>
<dbReference type="FunCoup" id="A0A165BZA2">
    <property type="interactions" value="131"/>
</dbReference>
<keyword evidence="5" id="KW-0808">Transferase</keyword>
<dbReference type="Gene3D" id="1.20.1050.130">
    <property type="match status" value="1"/>
</dbReference>
<dbReference type="AlphaFoldDB" id="A0A165BZA2"/>
<evidence type="ECO:0000259" key="3">
    <source>
        <dbReference type="PROSITE" id="PS50404"/>
    </source>
</evidence>
<accession>A0A165BZA2</accession>
<dbReference type="InterPro" id="IPR036249">
    <property type="entry name" value="Thioredoxin-like_sf"/>
</dbReference>
<dbReference type="OrthoDB" id="422574at2759"/>
<dbReference type="PANTHER" id="PTHR44051">
    <property type="entry name" value="GLUTATHIONE S-TRANSFERASE-RELATED"/>
    <property type="match status" value="1"/>
</dbReference>
<dbReference type="PROSITE" id="PS50405">
    <property type="entry name" value="GST_CTER"/>
    <property type="match status" value="1"/>
</dbReference>
<dbReference type="InterPro" id="IPR040079">
    <property type="entry name" value="Glutathione_S-Trfase"/>
</dbReference>
<feature type="domain" description="GST C-terminal" evidence="4">
    <location>
        <begin position="86"/>
        <end position="228"/>
    </location>
</feature>
<dbReference type="InterPro" id="IPR004046">
    <property type="entry name" value="GST_C"/>
</dbReference>
<dbReference type="InParanoid" id="A0A165BZA2"/>
<dbReference type="InterPro" id="IPR010987">
    <property type="entry name" value="Glutathione-S-Trfase_C-like"/>
</dbReference>
<feature type="domain" description="GST N-terminal" evidence="3">
    <location>
        <begin position="5"/>
        <end position="89"/>
    </location>
</feature>
<gene>
    <name evidence="5" type="ORF">LAESUDRAFT_730834</name>
</gene>
<keyword evidence="6" id="KW-1185">Reference proteome</keyword>
<dbReference type="InterPro" id="IPR036282">
    <property type="entry name" value="Glutathione-S-Trfase_C_sf"/>
</dbReference>
<dbReference type="STRING" id="1314785.A0A165BZA2"/>
<dbReference type="Pfam" id="PF00043">
    <property type="entry name" value="GST_C"/>
    <property type="match status" value="1"/>
</dbReference>
<dbReference type="SUPFAM" id="SSF52833">
    <property type="entry name" value="Thioredoxin-like"/>
    <property type="match status" value="1"/>
</dbReference>
<dbReference type="RefSeq" id="XP_040759662.1">
    <property type="nucleotide sequence ID" value="XM_040909912.1"/>
</dbReference>
<name>A0A165BZA2_9APHY</name>
<dbReference type="GeneID" id="63826941"/>
<evidence type="ECO:0000313" key="6">
    <source>
        <dbReference type="Proteomes" id="UP000076871"/>
    </source>
</evidence>
<dbReference type="PROSITE" id="PS50404">
    <property type="entry name" value="GST_NTER"/>
    <property type="match status" value="1"/>
</dbReference>
<dbReference type="SUPFAM" id="SSF47616">
    <property type="entry name" value="GST C-terminal domain-like"/>
    <property type="match status" value="1"/>
</dbReference>
<dbReference type="PANTHER" id="PTHR44051:SF3">
    <property type="entry name" value="TRANSCRIPTIONAL REGULATOR URE2"/>
    <property type="match status" value="1"/>
</dbReference>
<dbReference type="EMBL" id="KV427658">
    <property type="protein sequence ID" value="KZT01922.1"/>
    <property type="molecule type" value="Genomic_DNA"/>
</dbReference>
<dbReference type="SFLD" id="SFLDS00019">
    <property type="entry name" value="Glutathione_Transferase_(cytos"/>
    <property type="match status" value="1"/>
</dbReference>
<comment type="similarity">
    <text evidence="1 2">Belongs to the GST superfamily.</text>
</comment>
<dbReference type="InterPro" id="IPR004045">
    <property type="entry name" value="Glutathione_S-Trfase_N"/>
</dbReference>
<organism evidence="5 6">
    <name type="scientific">Laetiporus sulphureus 93-53</name>
    <dbReference type="NCBI Taxonomy" id="1314785"/>
    <lineage>
        <taxon>Eukaryota</taxon>
        <taxon>Fungi</taxon>
        <taxon>Dikarya</taxon>
        <taxon>Basidiomycota</taxon>
        <taxon>Agaricomycotina</taxon>
        <taxon>Agaricomycetes</taxon>
        <taxon>Polyporales</taxon>
        <taxon>Laetiporus</taxon>
    </lineage>
</organism>
<dbReference type="GO" id="GO:0016740">
    <property type="term" value="F:transferase activity"/>
    <property type="evidence" value="ECO:0007669"/>
    <property type="project" value="UniProtKB-KW"/>
</dbReference>
<sequence>MLPKTQFTLYTYKGGLYGWKVAMVMTELGLTYESIYLDFDKREIKAPAYTKYNPNGRIPTVIDHKSNNFVIRESDAIIAYFVEKNDTAQYDTAQRISAVTPEVQDPPASMALLTGLWSGPYFGQAIWIKVYHPEKVPSAVQRYQKEALRVIGVLESVLQKQEWLVGGKCSVADMAFITWNNGSLGMCLNDVEGLELENDYPAFHAWPQKLMARPAIKSVWKLRASLQG</sequence>
<evidence type="ECO:0000256" key="2">
    <source>
        <dbReference type="RuleBase" id="RU003494"/>
    </source>
</evidence>
<evidence type="ECO:0000256" key="1">
    <source>
        <dbReference type="ARBA" id="ARBA00007409"/>
    </source>
</evidence>